<evidence type="ECO:0000259" key="7">
    <source>
        <dbReference type="PROSITE" id="PS01180"/>
    </source>
</evidence>
<feature type="compositionally biased region" description="Basic and acidic residues" evidence="4">
    <location>
        <begin position="208"/>
        <end position="217"/>
    </location>
</feature>
<feature type="domain" description="CUB" evidence="7">
    <location>
        <begin position="31"/>
        <end position="155"/>
    </location>
</feature>
<sequence>MKQIFQRSHIAIRWFFFLWLLAHTSDGEQRCSEFSSPKKITIFTDDLKYVKYPENRKQYRPDQLCDWWIEAEDDDDVITITVVSSSIEGRDVRSQCNKDYVNIFDVKDDSQVFLGRFCSRDQDLTFTSTGPKMVVRFMSDANFQYSGFEASFSAVPGGDDSDSDDDSDNVIHLAVTIPLAGLVVAIVMVFAIFVFRYQRRKAAARGALQERESERRPTSRQLASPRGAMGTSSSSDTRPFVMPDVPLPAYSRLETPRASLQVAMPSQGPHSVPFPRQERSQTPPPAYDAIAYGNPYSEPEGVPTTPPPYEEVVRGTQQALNYR</sequence>
<keyword evidence="5" id="KW-0472">Membrane</keyword>
<evidence type="ECO:0000313" key="8">
    <source>
        <dbReference type="Proteomes" id="UP000694888"/>
    </source>
</evidence>
<dbReference type="PANTHER" id="PTHR24251:SF30">
    <property type="entry name" value="MEMBRANE FRIZZLED-RELATED PROTEIN"/>
    <property type="match status" value="1"/>
</dbReference>
<feature type="region of interest" description="Disordered" evidence="4">
    <location>
        <begin position="263"/>
        <end position="323"/>
    </location>
</feature>
<keyword evidence="8" id="KW-1185">Reference proteome</keyword>
<dbReference type="SUPFAM" id="SSF49854">
    <property type="entry name" value="Spermadhesin, CUB domain"/>
    <property type="match status" value="1"/>
</dbReference>
<reference evidence="9" key="1">
    <citation type="submission" date="2025-08" db="UniProtKB">
        <authorList>
            <consortium name="RefSeq"/>
        </authorList>
    </citation>
    <scope>IDENTIFICATION</scope>
</reference>
<dbReference type="RefSeq" id="XP_005101407.1">
    <property type="nucleotide sequence ID" value="XM_005101350.3"/>
</dbReference>
<comment type="caution">
    <text evidence="3">Lacks conserved residue(s) required for the propagation of feature annotation.</text>
</comment>
<dbReference type="Pfam" id="PF00431">
    <property type="entry name" value="CUB"/>
    <property type="match status" value="1"/>
</dbReference>
<dbReference type="GeneID" id="101863196"/>
<dbReference type="PROSITE" id="PS01180">
    <property type="entry name" value="CUB"/>
    <property type="match status" value="1"/>
</dbReference>
<evidence type="ECO:0000256" key="2">
    <source>
        <dbReference type="ARBA" id="ARBA00023157"/>
    </source>
</evidence>
<feature type="signal peptide" evidence="6">
    <location>
        <begin position="1"/>
        <end position="27"/>
    </location>
</feature>
<dbReference type="InterPro" id="IPR035914">
    <property type="entry name" value="Sperma_CUB_dom_sf"/>
</dbReference>
<protein>
    <submittedName>
        <fullName evidence="9">Uncharacterized protein LOC101863196</fullName>
    </submittedName>
</protein>
<organism evidence="8 9">
    <name type="scientific">Aplysia californica</name>
    <name type="common">California sea hare</name>
    <dbReference type="NCBI Taxonomy" id="6500"/>
    <lineage>
        <taxon>Eukaryota</taxon>
        <taxon>Metazoa</taxon>
        <taxon>Spiralia</taxon>
        <taxon>Lophotrochozoa</taxon>
        <taxon>Mollusca</taxon>
        <taxon>Gastropoda</taxon>
        <taxon>Heterobranchia</taxon>
        <taxon>Euthyneura</taxon>
        <taxon>Tectipleura</taxon>
        <taxon>Aplysiida</taxon>
        <taxon>Aplysioidea</taxon>
        <taxon>Aplysiidae</taxon>
        <taxon>Aplysia</taxon>
    </lineage>
</organism>
<evidence type="ECO:0000256" key="5">
    <source>
        <dbReference type="SAM" id="Phobius"/>
    </source>
</evidence>
<dbReference type="Proteomes" id="UP000694888">
    <property type="component" value="Unplaced"/>
</dbReference>
<evidence type="ECO:0000256" key="6">
    <source>
        <dbReference type="SAM" id="SignalP"/>
    </source>
</evidence>
<evidence type="ECO:0000256" key="3">
    <source>
        <dbReference type="PROSITE-ProRule" id="PRU00059"/>
    </source>
</evidence>
<proteinExistence type="predicted"/>
<accession>A0ABM0JTX8</accession>
<dbReference type="Gene3D" id="2.60.120.290">
    <property type="entry name" value="Spermadhesin, CUB domain"/>
    <property type="match status" value="1"/>
</dbReference>
<feature type="transmembrane region" description="Helical" evidence="5">
    <location>
        <begin position="170"/>
        <end position="195"/>
    </location>
</feature>
<dbReference type="PANTHER" id="PTHR24251">
    <property type="entry name" value="OVOCHYMASE-RELATED"/>
    <property type="match status" value="1"/>
</dbReference>
<feature type="region of interest" description="Disordered" evidence="4">
    <location>
        <begin position="205"/>
        <end position="243"/>
    </location>
</feature>
<keyword evidence="6" id="KW-0732">Signal</keyword>
<keyword evidence="1" id="KW-0677">Repeat</keyword>
<dbReference type="InterPro" id="IPR000859">
    <property type="entry name" value="CUB_dom"/>
</dbReference>
<evidence type="ECO:0000313" key="9">
    <source>
        <dbReference type="RefSeq" id="XP_005101407.1"/>
    </source>
</evidence>
<feature type="chain" id="PRO_5047437780" evidence="6">
    <location>
        <begin position="28"/>
        <end position="323"/>
    </location>
</feature>
<evidence type="ECO:0000256" key="1">
    <source>
        <dbReference type="ARBA" id="ARBA00022737"/>
    </source>
</evidence>
<gene>
    <name evidence="9" type="primary">LOC101863196</name>
</gene>
<name>A0ABM0JTX8_APLCA</name>
<keyword evidence="5" id="KW-1133">Transmembrane helix</keyword>
<keyword evidence="5" id="KW-0812">Transmembrane</keyword>
<evidence type="ECO:0000256" key="4">
    <source>
        <dbReference type="SAM" id="MobiDB-lite"/>
    </source>
</evidence>
<dbReference type="CDD" id="cd00041">
    <property type="entry name" value="CUB"/>
    <property type="match status" value="1"/>
</dbReference>
<keyword evidence="2" id="KW-1015">Disulfide bond</keyword>
<dbReference type="SMART" id="SM00042">
    <property type="entry name" value="CUB"/>
    <property type="match status" value="1"/>
</dbReference>